<dbReference type="Pfam" id="PF00196">
    <property type="entry name" value="GerE"/>
    <property type="match status" value="1"/>
</dbReference>
<dbReference type="AlphaFoldDB" id="A0A1S8TV28"/>
<dbReference type="GO" id="GO:0003677">
    <property type="term" value="F:DNA binding"/>
    <property type="evidence" value="ECO:0007669"/>
    <property type="project" value="UniProtKB-KW"/>
</dbReference>
<dbReference type="OrthoDB" id="1137593at2"/>
<dbReference type="RefSeq" id="WP_077846322.1">
    <property type="nucleotide sequence ID" value="NZ_LZZM01000063.1"/>
</dbReference>
<comment type="caution">
    <text evidence="5">The sequence shown here is derived from an EMBL/GenBank/DDBJ whole genome shotgun (WGS) entry which is preliminary data.</text>
</comment>
<evidence type="ECO:0000256" key="3">
    <source>
        <dbReference type="ARBA" id="ARBA00023163"/>
    </source>
</evidence>
<evidence type="ECO:0000256" key="1">
    <source>
        <dbReference type="ARBA" id="ARBA00023015"/>
    </source>
</evidence>
<name>A0A1S8TV28_9CLOT</name>
<gene>
    <name evidence="5" type="primary">liaR</name>
    <name evidence="5" type="ORF">CLPUN_11010</name>
</gene>
<dbReference type="EMBL" id="LZZM01000063">
    <property type="protein sequence ID" value="OOM81538.1"/>
    <property type="molecule type" value="Genomic_DNA"/>
</dbReference>
<dbReference type="Gene3D" id="1.25.40.10">
    <property type="entry name" value="Tetratricopeptide repeat domain"/>
    <property type="match status" value="1"/>
</dbReference>
<dbReference type="InterPro" id="IPR000792">
    <property type="entry name" value="Tscrpt_reg_LuxR_C"/>
</dbReference>
<keyword evidence="6" id="KW-1185">Reference proteome</keyword>
<sequence>MSKKYNTKALYFADKLKNKLSDITSYPLTIIEAPSGYGKTTATEEFLNKLDVKALWIVLDSNATSNFWIKFCHSLSYIDKDIALKIKQMDINKEKFSLDEFFILFRNINFSEETILVIDNFQLIQNKVINNFVISIAKKLLKNVHIVILTQNHSLENIFDMILKKQLNHITKSYFELHVSEIQKYYMLCGISLNENEATSLYKYCGGWISVLYIQMLNYIENKRFHSTDNIHFLVEKIINNKFSEKAKTNFLKLCFCEDFTVEKLKFILDSTDVSDFIGEIHNANIFIKYDEDKKIYYIQTILVDYLKKRFEELDTNFQNKIILKIGEWYQNNNQHLQAILIFYRIKSFKSIFSMNIRADNITKDMKEKDKDIILEIVQTCTNEIKKKYPKNLIVFALILSQYKEWNYLNSLKKEIVDNIKDNEILSEKEKLNLMGELTFLSVLTAYNDIEVMTEESKKAYEMLGRQTKLINIKESWTCGSPSILYIFYRKSGTLDRELKTMNEGISYYYKLTNNHGYGAEEIMKAEILLNRGDFRGAEILCHKAIYMSESKKQYSIYLCAKFVMLRIAIIDGNSLKLKSILKTVKEKIKSYNLNRALDLCEGFIFSNIGQIELIPKWLCLGDIEKKGLSFLTVSYANVIYGKILFLRGEYLKLLGISQQFLEIASTFSSMYSYVYTYIYMSAANLKLDQKQMATESLKNALEIAAPDKLYMPFVENGEYILTILKEVKEDGLYKNEIEDIFKLYNSYKNGIEKIRTSNQLNKTPQMTERELEVAKLAAINLTNKEIGEQLYISHNTVKFYLKSVFNKLSITSRSKLKTYFIQ</sequence>
<dbReference type="InterPro" id="IPR036388">
    <property type="entry name" value="WH-like_DNA-bd_sf"/>
</dbReference>
<keyword evidence="1" id="KW-0805">Transcription regulation</keyword>
<dbReference type="PANTHER" id="PTHR44688:SF16">
    <property type="entry name" value="DNA-BINDING TRANSCRIPTIONAL ACTIVATOR DEVR_DOSR"/>
    <property type="match status" value="1"/>
</dbReference>
<feature type="domain" description="HTH luxR-type" evidence="4">
    <location>
        <begin position="760"/>
        <end position="823"/>
    </location>
</feature>
<dbReference type="SMART" id="SM00421">
    <property type="entry name" value="HTH_LUXR"/>
    <property type="match status" value="1"/>
</dbReference>
<proteinExistence type="predicted"/>
<organism evidence="5 6">
    <name type="scientific">Clostridium puniceum</name>
    <dbReference type="NCBI Taxonomy" id="29367"/>
    <lineage>
        <taxon>Bacteria</taxon>
        <taxon>Bacillati</taxon>
        <taxon>Bacillota</taxon>
        <taxon>Clostridia</taxon>
        <taxon>Eubacteriales</taxon>
        <taxon>Clostridiaceae</taxon>
        <taxon>Clostridium</taxon>
    </lineage>
</organism>
<dbReference type="SUPFAM" id="SSF52540">
    <property type="entry name" value="P-loop containing nucleoside triphosphate hydrolases"/>
    <property type="match status" value="1"/>
</dbReference>
<reference evidence="5 6" key="1">
    <citation type="submission" date="2016-05" db="EMBL/GenBank/DDBJ databases">
        <title>Microbial solvent formation.</title>
        <authorList>
            <person name="Poehlein A."/>
            <person name="Montoya Solano J.D."/>
            <person name="Flitsch S."/>
            <person name="Krabben P."/>
            <person name="Duerre P."/>
            <person name="Daniel R."/>
        </authorList>
    </citation>
    <scope>NUCLEOTIDE SEQUENCE [LARGE SCALE GENOMIC DNA]</scope>
    <source>
        <strain evidence="5 6">DSM 2619</strain>
    </source>
</reference>
<protein>
    <submittedName>
        <fullName evidence="5">Transcriptional regulatory protein LiaR</fullName>
    </submittedName>
</protein>
<dbReference type="InterPro" id="IPR016032">
    <property type="entry name" value="Sig_transdc_resp-reg_C-effctor"/>
</dbReference>
<dbReference type="Gene3D" id="1.10.10.10">
    <property type="entry name" value="Winged helix-like DNA-binding domain superfamily/Winged helix DNA-binding domain"/>
    <property type="match status" value="1"/>
</dbReference>
<evidence type="ECO:0000313" key="6">
    <source>
        <dbReference type="Proteomes" id="UP000190890"/>
    </source>
</evidence>
<dbReference type="Gene3D" id="3.40.50.300">
    <property type="entry name" value="P-loop containing nucleotide triphosphate hydrolases"/>
    <property type="match status" value="1"/>
</dbReference>
<evidence type="ECO:0000313" key="5">
    <source>
        <dbReference type="EMBL" id="OOM81538.1"/>
    </source>
</evidence>
<dbReference type="PROSITE" id="PS50043">
    <property type="entry name" value="HTH_LUXR_2"/>
    <property type="match status" value="1"/>
</dbReference>
<keyword evidence="3" id="KW-0804">Transcription</keyword>
<dbReference type="PANTHER" id="PTHR44688">
    <property type="entry name" value="DNA-BINDING TRANSCRIPTIONAL ACTIVATOR DEVR_DOSR"/>
    <property type="match status" value="1"/>
</dbReference>
<dbReference type="SUPFAM" id="SSF48452">
    <property type="entry name" value="TPR-like"/>
    <property type="match status" value="1"/>
</dbReference>
<dbReference type="GO" id="GO:0006355">
    <property type="term" value="P:regulation of DNA-templated transcription"/>
    <property type="evidence" value="ECO:0007669"/>
    <property type="project" value="InterPro"/>
</dbReference>
<dbReference type="PRINTS" id="PR00038">
    <property type="entry name" value="HTHLUXR"/>
</dbReference>
<dbReference type="InterPro" id="IPR011990">
    <property type="entry name" value="TPR-like_helical_dom_sf"/>
</dbReference>
<dbReference type="STRING" id="29367.CLPUN_11010"/>
<dbReference type="Proteomes" id="UP000190890">
    <property type="component" value="Unassembled WGS sequence"/>
</dbReference>
<evidence type="ECO:0000256" key="2">
    <source>
        <dbReference type="ARBA" id="ARBA00023125"/>
    </source>
</evidence>
<accession>A0A1S8TV28</accession>
<dbReference type="SUPFAM" id="SSF46894">
    <property type="entry name" value="C-terminal effector domain of the bipartite response regulators"/>
    <property type="match status" value="1"/>
</dbReference>
<evidence type="ECO:0000259" key="4">
    <source>
        <dbReference type="PROSITE" id="PS50043"/>
    </source>
</evidence>
<dbReference type="CDD" id="cd06170">
    <property type="entry name" value="LuxR_C_like"/>
    <property type="match status" value="1"/>
</dbReference>
<dbReference type="InterPro" id="IPR027417">
    <property type="entry name" value="P-loop_NTPase"/>
</dbReference>
<keyword evidence="2" id="KW-0238">DNA-binding</keyword>